<keyword evidence="8" id="KW-1185">Reference proteome</keyword>
<dbReference type="Pfam" id="PF12471">
    <property type="entry name" value="GTP_CH_N"/>
    <property type="match status" value="1"/>
</dbReference>
<accession>A0ABV7GBJ6</accession>
<sequence length="423" mass="46180">MNGLNRLRDGKAGVPRPIILTSHPQRRSATKPSLRWGEADPQQRGPVIATLADPALRNAIGTHAGSYALYRALAVASGQLRADHRPDFRDTRPAAGIGPFAAWSDASKIVSLDPWGHLAPEIFATDIAAGHDIRPSIAVTRAHINMPELAQALREGRLLPDGEVLLPNGDVRVTKIAIEPVWYLPGIAARFGIGETELRRDLFEQTGGMFPELVTRPDLRVFLPPIGGMTVYLFGDTDRLGSEETQIACRIHDECNGSDVFGSDICTCRPYLAHGIEACIGMAQEGGLGVIVYNRKEGRALGEVTKFLVYNARKRQVGGDRAEQYFQRTECVAGVQDMRFQELMPDVLHWLGIRRIDRLVSMSNMKFAPIIDSGIQVVARVPIPDALIPADARVEMDAKKAAGYFTDAVPDAAELALIKGRAL</sequence>
<dbReference type="InterPro" id="IPR022163">
    <property type="entry name" value="GTP_CH_N"/>
</dbReference>
<name>A0ABV7GBJ6_9PROT</name>
<dbReference type="Pfam" id="PF00925">
    <property type="entry name" value="GTP_cyclohydro2"/>
    <property type="match status" value="1"/>
</dbReference>
<feature type="domain" description="GTP cyclohydrolase II" evidence="5">
    <location>
        <begin position="238"/>
        <end position="382"/>
    </location>
</feature>
<dbReference type="SUPFAM" id="SSF142695">
    <property type="entry name" value="RibA-like"/>
    <property type="match status" value="1"/>
</dbReference>
<keyword evidence="2 7" id="KW-0378">Hydrolase</keyword>
<evidence type="ECO:0000259" key="5">
    <source>
        <dbReference type="Pfam" id="PF00925"/>
    </source>
</evidence>
<evidence type="ECO:0000313" key="8">
    <source>
        <dbReference type="Proteomes" id="UP001595593"/>
    </source>
</evidence>
<comment type="caution">
    <text evidence="7">The sequence shown here is derived from an EMBL/GenBank/DDBJ whole genome shotgun (WGS) entry which is preliminary data.</text>
</comment>
<organism evidence="7 8">
    <name type="scientific">Teichococcus globiformis</name>
    <dbReference type="NCBI Taxonomy" id="2307229"/>
    <lineage>
        <taxon>Bacteria</taxon>
        <taxon>Pseudomonadati</taxon>
        <taxon>Pseudomonadota</taxon>
        <taxon>Alphaproteobacteria</taxon>
        <taxon>Acetobacterales</taxon>
        <taxon>Roseomonadaceae</taxon>
        <taxon>Roseomonas</taxon>
    </lineage>
</organism>
<dbReference type="InterPro" id="IPR036144">
    <property type="entry name" value="RibA-like_sf"/>
</dbReference>
<proteinExistence type="predicted"/>
<dbReference type="PANTHER" id="PTHR47259:SF2">
    <property type="entry name" value="URACIL-REGULATED PROTEIN 1"/>
    <property type="match status" value="1"/>
</dbReference>
<dbReference type="InterPro" id="IPR032677">
    <property type="entry name" value="GTP_cyclohydro_II"/>
</dbReference>
<dbReference type="CDD" id="cd00641">
    <property type="entry name" value="GTP_cyclohydro2"/>
    <property type="match status" value="1"/>
</dbReference>
<keyword evidence="3" id="KW-0342">GTP-binding</keyword>
<dbReference type="InterPro" id="IPR000926">
    <property type="entry name" value="RibA"/>
</dbReference>
<dbReference type="EC" id="3.5.4.25" evidence="7"/>
<evidence type="ECO:0000313" key="7">
    <source>
        <dbReference type="EMBL" id="MFC3127587.1"/>
    </source>
</evidence>
<protein>
    <submittedName>
        <fullName evidence="7">GTP cyclohydrolase II</fullName>
        <ecNumber evidence="7">3.5.4.25</ecNumber>
    </submittedName>
</protein>
<keyword evidence="1" id="KW-0547">Nucleotide-binding</keyword>
<dbReference type="NCBIfam" id="NF005536">
    <property type="entry name" value="PRK07198.1"/>
    <property type="match status" value="1"/>
</dbReference>
<dbReference type="Proteomes" id="UP001595593">
    <property type="component" value="Unassembled WGS sequence"/>
</dbReference>
<reference evidence="8" key="1">
    <citation type="journal article" date="2019" name="Int. J. Syst. Evol. Microbiol.">
        <title>The Global Catalogue of Microorganisms (GCM) 10K type strain sequencing project: providing services to taxonomists for standard genome sequencing and annotation.</title>
        <authorList>
            <consortium name="The Broad Institute Genomics Platform"/>
            <consortium name="The Broad Institute Genome Sequencing Center for Infectious Disease"/>
            <person name="Wu L."/>
            <person name="Ma J."/>
        </authorList>
    </citation>
    <scope>NUCLEOTIDE SEQUENCE [LARGE SCALE GENOMIC DNA]</scope>
    <source>
        <strain evidence="8">KCTC 52094</strain>
    </source>
</reference>
<evidence type="ECO:0000256" key="2">
    <source>
        <dbReference type="ARBA" id="ARBA00022801"/>
    </source>
</evidence>
<dbReference type="EMBL" id="JBHRTN010000029">
    <property type="protein sequence ID" value="MFC3127587.1"/>
    <property type="molecule type" value="Genomic_DNA"/>
</dbReference>
<gene>
    <name evidence="7" type="ORF">ACFOD4_21190</name>
</gene>
<dbReference type="RefSeq" id="WP_379599704.1">
    <property type="nucleotide sequence ID" value="NZ_JBHRTN010000029.1"/>
</dbReference>
<evidence type="ECO:0000256" key="3">
    <source>
        <dbReference type="ARBA" id="ARBA00023134"/>
    </source>
</evidence>
<evidence type="ECO:0000256" key="4">
    <source>
        <dbReference type="SAM" id="MobiDB-lite"/>
    </source>
</evidence>
<feature type="region of interest" description="Disordered" evidence="4">
    <location>
        <begin position="1"/>
        <end position="42"/>
    </location>
</feature>
<dbReference type="PANTHER" id="PTHR47259">
    <property type="match status" value="1"/>
</dbReference>
<feature type="domain" description="GTP cyclohydrolase N-terminal" evidence="6">
    <location>
        <begin position="18"/>
        <end position="205"/>
    </location>
</feature>
<dbReference type="GO" id="GO:0003935">
    <property type="term" value="F:GTP cyclohydrolase II activity"/>
    <property type="evidence" value="ECO:0007669"/>
    <property type="project" value="UniProtKB-EC"/>
</dbReference>
<feature type="compositionally biased region" description="Basic and acidic residues" evidence="4">
    <location>
        <begin position="1"/>
        <end position="11"/>
    </location>
</feature>
<evidence type="ECO:0000256" key="1">
    <source>
        <dbReference type="ARBA" id="ARBA00022741"/>
    </source>
</evidence>
<evidence type="ECO:0000259" key="6">
    <source>
        <dbReference type="Pfam" id="PF12471"/>
    </source>
</evidence>
<dbReference type="Gene3D" id="3.40.50.10990">
    <property type="entry name" value="GTP cyclohydrolase II"/>
    <property type="match status" value="1"/>
</dbReference>